<name>A0ABQ4V240_9HYPH</name>
<evidence type="ECO:0000256" key="1">
    <source>
        <dbReference type="SAM" id="MobiDB-lite"/>
    </source>
</evidence>
<organism evidence="2 3">
    <name type="scientific">Methylorubrum suomiense</name>
    <dbReference type="NCBI Taxonomy" id="144191"/>
    <lineage>
        <taxon>Bacteria</taxon>
        <taxon>Pseudomonadati</taxon>
        <taxon>Pseudomonadota</taxon>
        <taxon>Alphaproteobacteria</taxon>
        <taxon>Hyphomicrobiales</taxon>
        <taxon>Methylobacteriaceae</taxon>
        <taxon>Methylorubrum</taxon>
    </lineage>
</organism>
<keyword evidence="3" id="KW-1185">Reference proteome</keyword>
<dbReference type="EMBL" id="BPRE01000020">
    <property type="protein sequence ID" value="GJE78154.1"/>
    <property type="molecule type" value="Genomic_DNA"/>
</dbReference>
<accession>A0ABQ4V240</accession>
<dbReference type="Proteomes" id="UP001055093">
    <property type="component" value="Unassembled WGS sequence"/>
</dbReference>
<protein>
    <submittedName>
        <fullName evidence="2">Uncharacterized protein</fullName>
    </submittedName>
</protein>
<gene>
    <name evidence="2" type="ORF">BGCPKDLD_4765</name>
</gene>
<reference evidence="2" key="2">
    <citation type="submission" date="2021-08" db="EMBL/GenBank/DDBJ databases">
        <authorList>
            <person name="Tani A."/>
            <person name="Ola A."/>
            <person name="Ogura Y."/>
            <person name="Katsura K."/>
            <person name="Hayashi T."/>
        </authorList>
    </citation>
    <scope>NUCLEOTIDE SEQUENCE</scope>
    <source>
        <strain evidence="2">DSM 14458</strain>
    </source>
</reference>
<proteinExistence type="predicted"/>
<reference evidence="2" key="1">
    <citation type="journal article" date="2021" name="Front. Microbiol.">
        <title>Comprehensive Comparative Genomics and Phenotyping of Methylobacterium Species.</title>
        <authorList>
            <person name="Alessa O."/>
            <person name="Ogura Y."/>
            <person name="Fujitani Y."/>
            <person name="Takami H."/>
            <person name="Hayashi T."/>
            <person name="Sahin N."/>
            <person name="Tani A."/>
        </authorList>
    </citation>
    <scope>NUCLEOTIDE SEQUENCE</scope>
    <source>
        <strain evidence="2">DSM 14458</strain>
    </source>
</reference>
<sequence>MNPITQLREKRRRSKRAPMPFSQKPRRKYAGRAVEPDYSSRAGQLISSFFDWGGRLFGAATVENAIRRDARAEKFDTRPKHKVIRPHAVRRRGRTVVGPEIVRYAPCAGPGSREALRRRGQKLTQHPSVIARFAEAA</sequence>
<evidence type="ECO:0000313" key="3">
    <source>
        <dbReference type="Proteomes" id="UP001055093"/>
    </source>
</evidence>
<feature type="region of interest" description="Disordered" evidence="1">
    <location>
        <begin position="1"/>
        <end position="35"/>
    </location>
</feature>
<evidence type="ECO:0000313" key="2">
    <source>
        <dbReference type="EMBL" id="GJE78154.1"/>
    </source>
</evidence>
<comment type="caution">
    <text evidence="2">The sequence shown here is derived from an EMBL/GenBank/DDBJ whole genome shotgun (WGS) entry which is preliminary data.</text>
</comment>